<protein>
    <submittedName>
        <fullName evidence="1">Uncharacterized protein</fullName>
    </submittedName>
</protein>
<accession>A0A0A8YC72</accession>
<reference evidence="1" key="2">
    <citation type="journal article" date="2015" name="Data Brief">
        <title>Shoot transcriptome of the giant reed, Arundo donax.</title>
        <authorList>
            <person name="Barrero R.A."/>
            <person name="Guerrero F.D."/>
            <person name="Moolhuijzen P."/>
            <person name="Goolsby J.A."/>
            <person name="Tidwell J."/>
            <person name="Bellgard S.E."/>
            <person name="Bellgard M.I."/>
        </authorList>
    </citation>
    <scope>NUCLEOTIDE SEQUENCE</scope>
    <source>
        <tissue evidence="1">Shoot tissue taken approximately 20 cm above the soil surface</tissue>
    </source>
</reference>
<dbReference type="AlphaFoldDB" id="A0A0A8YC72"/>
<proteinExistence type="predicted"/>
<evidence type="ECO:0000313" key="1">
    <source>
        <dbReference type="EMBL" id="JAD21057.1"/>
    </source>
</evidence>
<sequence length="45" mass="5269">MQSIVCLGSRRCCLTMILIYSCFIPIDEIGFLEYITIRPIIFHVF</sequence>
<dbReference type="EMBL" id="GBRH01276838">
    <property type="protein sequence ID" value="JAD21057.1"/>
    <property type="molecule type" value="Transcribed_RNA"/>
</dbReference>
<reference evidence="1" key="1">
    <citation type="submission" date="2014-09" db="EMBL/GenBank/DDBJ databases">
        <authorList>
            <person name="Magalhaes I.L.F."/>
            <person name="Oliveira U."/>
            <person name="Santos F.R."/>
            <person name="Vidigal T.H.D.A."/>
            <person name="Brescovit A.D."/>
            <person name="Santos A.J."/>
        </authorList>
    </citation>
    <scope>NUCLEOTIDE SEQUENCE</scope>
    <source>
        <tissue evidence="1">Shoot tissue taken approximately 20 cm above the soil surface</tissue>
    </source>
</reference>
<name>A0A0A8YC72_ARUDO</name>
<organism evidence="1">
    <name type="scientific">Arundo donax</name>
    <name type="common">Giant reed</name>
    <name type="synonym">Donax arundinaceus</name>
    <dbReference type="NCBI Taxonomy" id="35708"/>
    <lineage>
        <taxon>Eukaryota</taxon>
        <taxon>Viridiplantae</taxon>
        <taxon>Streptophyta</taxon>
        <taxon>Embryophyta</taxon>
        <taxon>Tracheophyta</taxon>
        <taxon>Spermatophyta</taxon>
        <taxon>Magnoliopsida</taxon>
        <taxon>Liliopsida</taxon>
        <taxon>Poales</taxon>
        <taxon>Poaceae</taxon>
        <taxon>PACMAD clade</taxon>
        <taxon>Arundinoideae</taxon>
        <taxon>Arundineae</taxon>
        <taxon>Arundo</taxon>
    </lineage>
</organism>